<dbReference type="Proteomes" id="UP001327560">
    <property type="component" value="Chromosome 6"/>
</dbReference>
<protein>
    <submittedName>
        <fullName evidence="2">Uncharacterized protein</fullName>
    </submittedName>
</protein>
<dbReference type="InterPro" id="IPR040378">
    <property type="entry name" value="BASL"/>
</dbReference>
<evidence type="ECO:0000313" key="3">
    <source>
        <dbReference type="Proteomes" id="UP001327560"/>
    </source>
</evidence>
<dbReference type="PANTHER" id="PTHR33914">
    <property type="entry name" value="18S PRE-RIBOSOMAL ASSEMBLY PROTEIN GAR2-LIKE PROTEIN"/>
    <property type="match status" value="1"/>
</dbReference>
<gene>
    <name evidence="2" type="ORF">Cni_G20867</name>
</gene>
<evidence type="ECO:0000256" key="1">
    <source>
        <dbReference type="SAM" id="MobiDB-lite"/>
    </source>
</evidence>
<name>A0AAQ3KNH9_9LILI</name>
<organism evidence="2 3">
    <name type="scientific">Canna indica</name>
    <name type="common">Indian-shot</name>
    <dbReference type="NCBI Taxonomy" id="4628"/>
    <lineage>
        <taxon>Eukaryota</taxon>
        <taxon>Viridiplantae</taxon>
        <taxon>Streptophyta</taxon>
        <taxon>Embryophyta</taxon>
        <taxon>Tracheophyta</taxon>
        <taxon>Spermatophyta</taxon>
        <taxon>Magnoliopsida</taxon>
        <taxon>Liliopsida</taxon>
        <taxon>Zingiberales</taxon>
        <taxon>Cannaceae</taxon>
        <taxon>Canna</taxon>
    </lineage>
</organism>
<sequence length="435" mass="48107">MRLCEGKDDRSATLQKKEVEGTLLQSFMDDKASIITNQFGAECIDALLHHPPDNSKEENTSYSDKAVIQIKVPDMIVFSKDDTIPIVKDICMDEVSDKTSVNKVLLENKVSEETYVDKVLLENKVTKKTSFDKELLEDEVSEKTSISATSMDDPLADRVPPSKQEVKFISAVDKAIYEQNSSYKLSEVGTTPKTVDQFNSDHPFPETSLQVMLSSGDSDKNHHPVDPTGCDFSCDHKECIDQEKIGQNKIEDTCSTTTSLLLGAGESSKSIEVMEDFTDYAPKALNSIATDMISDARTSNPSKIVQSPASDDGEVILNNSSFESEATTSREERRENRDSPEILQVQNCSIPDAISAPARSSFYHENPGDLNFSGPKGSSGHIAYSGNISMRSDSSTASTRSFAFPILQTEWHTSPVKMTKARKHRSWMGFICCKF</sequence>
<proteinExistence type="predicted"/>
<dbReference type="EMBL" id="CP136895">
    <property type="protein sequence ID" value="WOL12102.1"/>
    <property type="molecule type" value="Genomic_DNA"/>
</dbReference>
<keyword evidence="3" id="KW-1185">Reference proteome</keyword>
<evidence type="ECO:0000313" key="2">
    <source>
        <dbReference type="EMBL" id="WOL12102.1"/>
    </source>
</evidence>
<feature type="compositionally biased region" description="Polar residues" evidence="1">
    <location>
        <begin position="299"/>
        <end position="309"/>
    </location>
</feature>
<feature type="compositionally biased region" description="Basic and acidic residues" evidence="1">
    <location>
        <begin position="328"/>
        <end position="340"/>
    </location>
</feature>
<dbReference type="GO" id="GO:0009786">
    <property type="term" value="P:regulation of asymmetric cell division"/>
    <property type="evidence" value="ECO:0007669"/>
    <property type="project" value="InterPro"/>
</dbReference>
<dbReference type="AlphaFoldDB" id="A0AAQ3KNH9"/>
<dbReference type="PANTHER" id="PTHR33914:SF2">
    <property type="entry name" value="OS02G0582100 PROTEIN"/>
    <property type="match status" value="1"/>
</dbReference>
<reference evidence="2 3" key="1">
    <citation type="submission" date="2023-10" db="EMBL/GenBank/DDBJ databases">
        <title>Chromosome-scale genome assembly provides insights into flower coloration mechanisms of Canna indica.</title>
        <authorList>
            <person name="Li C."/>
        </authorList>
    </citation>
    <scope>NUCLEOTIDE SEQUENCE [LARGE SCALE GENOMIC DNA]</scope>
    <source>
        <tissue evidence="2">Flower</tissue>
    </source>
</reference>
<accession>A0AAQ3KNH9</accession>
<feature type="region of interest" description="Disordered" evidence="1">
    <location>
        <begin position="299"/>
        <end position="341"/>
    </location>
</feature>